<dbReference type="CDD" id="cd00719">
    <property type="entry name" value="GIY-YIG_SF"/>
    <property type="match status" value="1"/>
</dbReference>
<reference evidence="1 2" key="1">
    <citation type="submission" date="2020-04" db="EMBL/GenBank/DDBJ databases">
        <title>Ralstonia insidiosa genome sequencing and assembly.</title>
        <authorList>
            <person name="Martins R.C.R."/>
            <person name="Perdigao-Neto L.V."/>
            <person name="Levin A.S.S."/>
            <person name="Costa S.F."/>
        </authorList>
    </citation>
    <scope>NUCLEOTIDE SEQUENCE [LARGE SCALE GENOMIC DNA]</scope>
    <source>
        <strain evidence="1 2">5047</strain>
    </source>
</reference>
<protein>
    <submittedName>
        <fullName evidence="1">Uncharacterized protein</fullName>
    </submittedName>
</protein>
<name>A0A848P910_9RALS</name>
<proteinExistence type="predicted"/>
<organism evidence="1 2">
    <name type="scientific">Ralstonia insidiosa</name>
    <dbReference type="NCBI Taxonomy" id="190721"/>
    <lineage>
        <taxon>Bacteria</taxon>
        <taxon>Pseudomonadati</taxon>
        <taxon>Pseudomonadota</taxon>
        <taxon>Betaproteobacteria</taxon>
        <taxon>Burkholderiales</taxon>
        <taxon>Burkholderiaceae</taxon>
        <taxon>Ralstonia</taxon>
    </lineage>
</organism>
<dbReference type="RefSeq" id="WP_169341470.1">
    <property type="nucleotide sequence ID" value="NZ_JABBZM010000029.1"/>
</dbReference>
<sequence length="329" mass="37019">MMASLTDWFGILRTRSAGGVEKLRLATGLRLMTAKATLAREFDLNASAVYFAPCRHNEKQEHPALQALALAFQERCDTWRMLRRGSVNGAFQTITPDGADVAGQMRDYVLRHQLELGDDGAWSVGTLGAFIDGKNGLLLSELSRAEIRGNQVEPGDDALSDFYDELGSYRFPSLSILRGFSQPLSKLRGECRFRQLFIHDGPGVYVAFDGTVPLYVGMAQRLSQRLKSAETHHKLKHVLARHPKSRIAAIPYPIWDMPEFAKTVTSTDQERAWAKLRRLLFAFETACIEHYKPTYNRIETTAMLEVAATPVAQDSQALHEERMTEWMLS</sequence>
<dbReference type="AlphaFoldDB" id="A0A848P910"/>
<accession>A0A848P910</accession>
<gene>
    <name evidence="1" type="ORF">HGR00_24675</name>
</gene>
<dbReference type="Proteomes" id="UP000575469">
    <property type="component" value="Unassembled WGS sequence"/>
</dbReference>
<evidence type="ECO:0000313" key="1">
    <source>
        <dbReference type="EMBL" id="NMV41114.1"/>
    </source>
</evidence>
<dbReference type="EMBL" id="JABBZM010000029">
    <property type="protein sequence ID" value="NMV41114.1"/>
    <property type="molecule type" value="Genomic_DNA"/>
</dbReference>
<evidence type="ECO:0000313" key="2">
    <source>
        <dbReference type="Proteomes" id="UP000575469"/>
    </source>
</evidence>
<comment type="caution">
    <text evidence="1">The sequence shown here is derived from an EMBL/GenBank/DDBJ whole genome shotgun (WGS) entry which is preliminary data.</text>
</comment>